<dbReference type="RefSeq" id="XP_047784039.1">
    <property type="nucleotide sequence ID" value="XM_047925527.1"/>
</dbReference>
<sequence>MEWAHTGSNMKSNAEVQRLVDEVILAKEFNCDDLRGFKIARETARLDALDVANDSLQTVDGWRRVSISLSVPKERTKYASEADAPQFVIDNVYVRSFLDTVKEAASDPDATTYNWIPHEYIWKRPVDDSRIDAQGRPLTEDVRMYSDVCNCQDALDEDARIRAWARDHCNDPPGVEVAMVPIMIWSDSTHLASFGSASLWPIYVFFGFVSKYVRAKPNSFSAHHLAYIPKLPDSFQDWYEQVHDSPATEETLRFCRREIMHAIWTLLMDPEFRKAYEEGLLWMCGDKILRRLFPRFFTYSADYPEKILLACIRYLAECPCPRCYVKKSDMRLMGTSRDLKQRQDHSRIDTEPIQYDIKATRSWIFKDGYKPNSKRIDKVLQSRSLLPIQSAFSRFSQSLPRPLRFNHYRLLVADVMHEFELGVWKAFLIHLLRILFLLRRLAVFNRRFRKVPTYGSDTIRRFSNNVSDLKQMAARMYEDILPECIIPVVDSMLPPPHDDIVLDVLFALAEWHAFAKLRLHTERTLSLFEESVKTLGKAMRRFETITCPAYETKELPRETAARGRRQAAAAAKAGSKGKQKAASVPVSRTARTAGGARIVKFNLATYKWHSFGDYPYLIRATGTMDISSTQHGEREHCRIKRYFPRTNKSSNFAFQIGKRQRRERLLHQIRKRSRIARGQPLPRQAPVRSTAEARGTSTKLHVPDTRRGAVLPFTDSEFLPPTSPESRYQMSDEQRYWENIPMWLQKNRDDPATKDFLPHLKDHLLGRLLNLEYNGDEDHGFGPAERRRLTIAKDRMYLHKVLRVNYTTYDMRRGQDSINPRTHPNIMLLAHEDDNAASEHPYWYARVIAMFHVHVQLASTDPSVPDKCQKMDVLWVRWYGRDLTAPGGFKTRRLHRLGFVPDDDPYAFGFLDPALVLRASHIIPAYSYGQVSDLLPPSPCARRPEEDDLDYMYYYVGMFVDRDMFMRYLPGEAPGHQGTVSHSHIAANRRHERSQPEAGPDDDSSEDSDIPTGTASEPDVPRGDTSLAVAQEAHEIEDNDNEDVDEDIAGEDKEHEEFDYGYGSDGKSDSAEDEWEDEDEDGDLGPEDGEVDDDDEYTDTGFAHL</sequence>
<organism evidence="2 3">
    <name type="scientific">Rhodofomes roseus</name>
    <dbReference type="NCBI Taxonomy" id="34475"/>
    <lineage>
        <taxon>Eukaryota</taxon>
        <taxon>Fungi</taxon>
        <taxon>Dikarya</taxon>
        <taxon>Basidiomycota</taxon>
        <taxon>Agaricomycotina</taxon>
        <taxon>Agaricomycetes</taxon>
        <taxon>Polyporales</taxon>
        <taxon>Rhodofomes</taxon>
    </lineage>
</organism>
<feature type="region of interest" description="Disordered" evidence="1">
    <location>
        <begin position="674"/>
        <end position="706"/>
    </location>
</feature>
<feature type="compositionally biased region" description="Low complexity" evidence="1">
    <location>
        <begin position="566"/>
        <end position="583"/>
    </location>
</feature>
<accession>A0ABQ8KV87</accession>
<dbReference type="InterPro" id="IPR041078">
    <property type="entry name" value="Plavaka"/>
</dbReference>
<dbReference type="EMBL" id="JADCUA010000002">
    <property type="protein sequence ID" value="KAH9842992.1"/>
    <property type="molecule type" value="Genomic_DNA"/>
</dbReference>
<dbReference type="Pfam" id="PF18759">
    <property type="entry name" value="Plavaka"/>
    <property type="match status" value="1"/>
</dbReference>
<dbReference type="Proteomes" id="UP000814176">
    <property type="component" value="Unassembled WGS sequence"/>
</dbReference>
<comment type="caution">
    <text evidence="2">The sequence shown here is derived from an EMBL/GenBank/DDBJ whole genome shotgun (WGS) entry which is preliminary data.</text>
</comment>
<keyword evidence="3" id="KW-1185">Reference proteome</keyword>
<feature type="region of interest" description="Disordered" evidence="1">
    <location>
        <begin position="563"/>
        <end position="586"/>
    </location>
</feature>
<gene>
    <name evidence="2" type="ORF">C8Q71DRAFT_794206</name>
</gene>
<feature type="compositionally biased region" description="Acidic residues" evidence="1">
    <location>
        <begin position="999"/>
        <end position="1009"/>
    </location>
</feature>
<feature type="compositionally biased region" description="Acidic residues" evidence="1">
    <location>
        <begin position="1035"/>
        <end position="1049"/>
    </location>
</feature>
<evidence type="ECO:0000313" key="2">
    <source>
        <dbReference type="EMBL" id="KAH9842992.1"/>
    </source>
</evidence>
<reference evidence="2 3" key="1">
    <citation type="journal article" date="2021" name="Environ. Microbiol.">
        <title>Gene family expansions and transcriptome signatures uncover fungal adaptations to wood decay.</title>
        <authorList>
            <person name="Hage H."/>
            <person name="Miyauchi S."/>
            <person name="Viragh M."/>
            <person name="Drula E."/>
            <person name="Min B."/>
            <person name="Chaduli D."/>
            <person name="Navarro D."/>
            <person name="Favel A."/>
            <person name="Norest M."/>
            <person name="Lesage-Meessen L."/>
            <person name="Balint B."/>
            <person name="Merenyi Z."/>
            <person name="de Eugenio L."/>
            <person name="Morin E."/>
            <person name="Martinez A.T."/>
            <person name="Baldrian P."/>
            <person name="Stursova M."/>
            <person name="Martinez M.J."/>
            <person name="Novotny C."/>
            <person name="Magnuson J.K."/>
            <person name="Spatafora J.W."/>
            <person name="Maurice S."/>
            <person name="Pangilinan J."/>
            <person name="Andreopoulos W."/>
            <person name="LaButti K."/>
            <person name="Hundley H."/>
            <person name="Na H."/>
            <person name="Kuo A."/>
            <person name="Barry K."/>
            <person name="Lipzen A."/>
            <person name="Henrissat B."/>
            <person name="Riley R."/>
            <person name="Ahrendt S."/>
            <person name="Nagy L.G."/>
            <person name="Grigoriev I.V."/>
            <person name="Martin F."/>
            <person name="Rosso M.N."/>
        </authorList>
    </citation>
    <scope>NUCLEOTIDE SEQUENCE [LARGE SCALE GENOMIC DNA]</scope>
    <source>
        <strain evidence="2 3">CIRM-BRFM 1785</strain>
    </source>
</reference>
<proteinExistence type="predicted"/>
<protein>
    <submittedName>
        <fullName evidence="2">Uncharacterized protein</fullName>
    </submittedName>
</protein>
<feature type="region of interest" description="Disordered" evidence="1">
    <location>
        <begin position="976"/>
        <end position="1105"/>
    </location>
</feature>
<feature type="compositionally biased region" description="Acidic residues" evidence="1">
    <location>
        <begin position="1071"/>
        <end position="1098"/>
    </location>
</feature>
<dbReference type="GeneID" id="72006259"/>
<evidence type="ECO:0000256" key="1">
    <source>
        <dbReference type="SAM" id="MobiDB-lite"/>
    </source>
</evidence>
<evidence type="ECO:0000313" key="3">
    <source>
        <dbReference type="Proteomes" id="UP000814176"/>
    </source>
</evidence>
<name>A0ABQ8KV87_9APHY</name>